<dbReference type="InterPro" id="IPR013783">
    <property type="entry name" value="Ig-like_fold"/>
</dbReference>
<dbReference type="InterPro" id="IPR001701">
    <property type="entry name" value="Glyco_hydro_9"/>
</dbReference>
<evidence type="ECO:0000313" key="7">
    <source>
        <dbReference type="Proteomes" id="UP001310022"/>
    </source>
</evidence>
<reference evidence="6 7" key="1">
    <citation type="submission" date="2021-12" db="EMBL/GenBank/DDBJ databases">
        <title>Genome sequencing of bacteria with rrn-lacking chromosome and rrn-plasmid.</title>
        <authorList>
            <person name="Anda M."/>
            <person name="Iwasaki W."/>
        </authorList>
    </citation>
    <scope>NUCLEOTIDE SEQUENCE [LARGE SCALE GENOMIC DNA]</scope>
    <source>
        <strain evidence="6 7">NBRC 15940</strain>
    </source>
</reference>
<evidence type="ECO:0000313" key="6">
    <source>
        <dbReference type="EMBL" id="GJM64387.1"/>
    </source>
</evidence>
<dbReference type="Gene3D" id="2.60.40.1080">
    <property type="match status" value="3"/>
</dbReference>
<feature type="domain" description="BIG2" evidence="5">
    <location>
        <begin position="914"/>
        <end position="991"/>
    </location>
</feature>
<dbReference type="InterPro" id="IPR008928">
    <property type="entry name" value="6-hairpin_glycosidase_sf"/>
</dbReference>
<dbReference type="RefSeq" id="WP_338239451.1">
    <property type="nucleotide sequence ID" value="NZ_BQKE01000005.1"/>
</dbReference>
<dbReference type="CDD" id="cd02850">
    <property type="entry name" value="E_set_Cellulase_N"/>
    <property type="match status" value="1"/>
</dbReference>
<accession>A0AAN4W3E0</accession>
<dbReference type="InterPro" id="IPR008964">
    <property type="entry name" value="Invasin/intimin_cell_adhesion"/>
</dbReference>
<evidence type="ECO:0000256" key="4">
    <source>
        <dbReference type="SAM" id="SignalP"/>
    </source>
</evidence>
<evidence type="ECO:0000256" key="3">
    <source>
        <dbReference type="ARBA" id="ARBA00023326"/>
    </source>
</evidence>
<dbReference type="SUPFAM" id="SSF49373">
    <property type="entry name" value="Invasin/intimin cell-adhesion fragments"/>
    <property type="match status" value="3"/>
</dbReference>
<keyword evidence="2" id="KW-0119">Carbohydrate metabolism</keyword>
<dbReference type="SUPFAM" id="SSF48208">
    <property type="entry name" value="Six-hairpin glycosidases"/>
    <property type="match status" value="1"/>
</dbReference>
<dbReference type="SUPFAM" id="SSF81296">
    <property type="entry name" value="E set domains"/>
    <property type="match status" value="1"/>
</dbReference>
<keyword evidence="3" id="KW-0624">Polysaccharide degradation</keyword>
<dbReference type="Proteomes" id="UP001310022">
    <property type="component" value="Unassembled WGS sequence"/>
</dbReference>
<comment type="caution">
    <text evidence="6">The sequence shown here is derived from an EMBL/GenBank/DDBJ whole genome shotgun (WGS) entry which is preliminary data.</text>
</comment>
<keyword evidence="4" id="KW-0732">Signal</keyword>
<organism evidence="6 7">
    <name type="scientific">Persicobacter diffluens</name>
    <dbReference type="NCBI Taxonomy" id="981"/>
    <lineage>
        <taxon>Bacteria</taxon>
        <taxon>Pseudomonadati</taxon>
        <taxon>Bacteroidota</taxon>
        <taxon>Cytophagia</taxon>
        <taxon>Cytophagales</taxon>
        <taxon>Persicobacteraceae</taxon>
        <taxon>Persicobacter</taxon>
    </lineage>
</organism>
<sequence length="1517" mass="169826">MKRIFTTFLLILIQFRFGFAQDQISVSPITDQLLSIFIDDGYVEYAGTANADAKVHKHYYRADLLDQSNSYWLSSSGDPQYAQAVGPLAVGRKSIGTEYSYQGVVWSAGKYVPAEESWSSEHRIFLRLPQPLKSGEEYTLDISALEFADHQTLSFIFEEENLRSETIHVNTIGYAEDALKFGYLYQWAGSLGAIDLSAYEGAPFYVLRESGGQVLEGTVVFRKAKTNVETGQPEETPDNNFLGADVYEADFSALTAAGVYRLVVPKMGCSYPFKIGQDPLWEAYYATARAIYHQRSGIRIEASYGGQPYIRPITQNPFVNDPEGHSYQGQILYSDFPYMQWDNADNGGNNTGQIISAAEGNVLNVAGWYQDAGDWDGYSHHQRVPMTLMTMYEFFPQHFGDNEYDIPESGNGIPDLIDEASWLVKFNFRLRKALMEAGYSDGGLGGARVCADPYNNTLGNPEHEGTPSWQDHRPTLVTQADAFMTYMYAGEAAQLAIILKKLGRNPEEWPVEMLDAQTFDAMTKVNANWVQEAITSFEWAADPANQPASGNNYPEDLYIYRTYAAVNLFRLTGEQRYHRIAEEGLNRFKNAVKFTDDQRFSAYTYLLADQLQVNQELQDALKSAALTTAANAGMKAAEKRATRWGGLFDMPMLVGQSTTPWMFETMVAYALSGDQKYKEVVHTTADYFLGTNPRHSTNMTGVGPRPILRGFNLDGRTITENWGVFPGWIPYGPWAFTPKEQQKGYTHTMADGIERLGGQGPWSEHWHNFSMTPTVLEWPGHERMSQNVISPMHMENTIHQNSLHAAIAYGFVNGRVFTNSGSVEKVGSIHVSESEIDDFQYINDAKVIAVSLDNKQATQPMLVWSSSEESVAHVDQFGRITALADGQATITVQTLDGSVASQIRLTNQGLQQRPVEEVKISFEGEVLEMLNGSTKKLTVEVLPEGASDKTVSLETSNANVVRIEEEDLIAMAVGEAIITVRSNSNTAVFDEIRVRVNQANYTIIADFDAYIPVFGQGKLEKQVEIYSDHDQIDYAADNPLKNGINASEKVLAVERGGGQWKLFGFSSPTLYPYSTCQHLDFSFDFLSQDLNEIYYQITTVEGGKVDGRLPITPSDQWQTLSLAIPDKGKMDNFSIFANPEAVAADYTVYFDNFRLKQAADTEACGQEHQTVYIDFEQSNFNWQDGNGSFGWNGEEEVFVSEVVDNVQRDGDNGSDRVYHFEKTGTNFGGGFGLQTASPISLGNNNEFFLQMLSEVRTENIALKLIQFDQDGKEQCALEVQQMRIDLAPYQWSTFSFPVHEMIFSTKNDDLDREDFQYIHQIIIQPDVGAGIPNHFYVDNIGLGLQWSAIQIVVDKAPVLEVTEECQLEVEVDPRELGLPELQWFSSNLEVATVDPSGKVVAVGAGEAIVSVEALYFPHLRDEISIKVTPIEQVPPLKVGSGQIKLYPNPVSTQLHIYQADKIREVEIFNLLGNRVCKKEHLDTHNIALNLKDLKTGIYIVRVVGDQKQCFYKRILKK</sequence>
<dbReference type="NCBIfam" id="TIGR04183">
    <property type="entry name" value="Por_Secre_tail"/>
    <property type="match status" value="1"/>
</dbReference>
<dbReference type="Pfam" id="PF02927">
    <property type="entry name" value="CelD_N"/>
    <property type="match status" value="1"/>
</dbReference>
<dbReference type="InterPro" id="IPR004197">
    <property type="entry name" value="Cellulase_Ig-like"/>
</dbReference>
<dbReference type="Pfam" id="PF00759">
    <property type="entry name" value="Glyco_hydro_9"/>
    <property type="match status" value="1"/>
</dbReference>
<dbReference type="Gene3D" id="1.50.10.10">
    <property type="match status" value="1"/>
</dbReference>
<dbReference type="InterPro" id="IPR014756">
    <property type="entry name" value="Ig_E-set"/>
</dbReference>
<protein>
    <recommendedName>
        <fullName evidence="5">BIG2 domain-containing protein</fullName>
    </recommendedName>
</protein>
<evidence type="ECO:0000256" key="1">
    <source>
        <dbReference type="ARBA" id="ARBA00007072"/>
    </source>
</evidence>
<dbReference type="GO" id="GO:0008810">
    <property type="term" value="F:cellulase activity"/>
    <property type="evidence" value="ECO:0007669"/>
    <property type="project" value="InterPro"/>
</dbReference>
<dbReference type="Pfam" id="PF02368">
    <property type="entry name" value="Big_2"/>
    <property type="match status" value="1"/>
</dbReference>
<dbReference type="GO" id="GO:0000272">
    <property type="term" value="P:polysaccharide catabolic process"/>
    <property type="evidence" value="ECO:0007669"/>
    <property type="project" value="UniProtKB-KW"/>
</dbReference>
<feature type="domain" description="BIG2" evidence="5">
    <location>
        <begin position="825"/>
        <end position="904"/>
    </location>
</feature>
<dbReference type="InterPro" id="IPR012341">
    <property type="entry name" value="6hp_glycosidase-like_sf"/>
</dbReference>
<dbReference type="InterPro" id="IPR026444">
    <property type="entry name" value="Secre_tail"/>
</dbReference>
<evidence type="ECO:0000259" key="5">
    <source>
        <dbReference type="SMART" id="SM00635"/>
    </source>
</evidence>
<dbReference type="EMBL" id="BQKE01000005">
    <property type="protein sequence ID" value="GJM64387.1"/>
    <property type="molecule type" value="Genomic_DNA"/>
</dbReference>
<gene>
    <name evidence="6" type="ORF">PEDI_49390</name>
</gene>
<proteinExistence type="inferred from homology"/>
<dbReference type="InterPro" id="IPR003343">
    <property type="entry name" value="Big_2"/>
</dbReference>
<dbReference type="Pfam" id="PF18962">
    <property type="entry name" value="Por_Secre_tail"/>
    <property type="match status" value="1"/>
</dbReference>
<name>A0AAN4W3E0_9BACT</name>
<feature type="signal peptide" evidence="4">
    <location>
        <begin position="1"/>
        <end position="20"/>
    </location>
</feature>
<comment type="similarity">
    <text evidence="1">Belongs to the glycosyl hydrolase 9 (cellulase E) family.</text>
</comment>
<evidence type="ECO:0000256" key="2">
    <source>
        <dbReference type="ARBA" id="ARBA00023277"/>
    </source>
</evidence>
<dbReference type="SMART" id="SM00635">
    <property type="entry name" value="BID_2"/>
    <property type="match status" value="3"/>
</dbReference>
<feature type="domain" description="BIG2" evidence="5">
    <location>
        <begin position="1347"/>
        <end position="1425"/>
    </location>
</feature>
<keyword evidence="7" id="KW-1185">Reference proteome</keyword>
<feature type="chain" id="PRO_5042910473" description="BIG2 domain-containing protein" evidence="4">
    <location>
        <begin position="21"/>
        <end position="1517"/>
    </location>
</feature>
<dbReference type="Gene3D" id="2.60.40.10">
    <property type="entry name" value="Immunoglobulins"/>
    <property type="match status" value="1"/>
</dbReference>